<proteinExistence type="predicted"/>
<protein>
    <recommendedName>
        <fullName evidence="1">site-specific DNA-methyltransferase (adenine-specific)</fullName>
        <ecNumber evidence="1">2.1.1.72</ecNumber>
    </recommendedName>
</protein>
<dbReference type="Gene3D" id="3.40.50.150">
    <property type="entry name" value="Vaccinia Virus protein VP39"/>
    <property type="match status" value="1"/>
</dbReference>
<dbReference type="Pfam" id="PF20473">
    <property type="entry name" value="MmeI_Mtase"/>
    <property type="match status" value="1"/>
</dbReference>
<sequence>MMAVNLLGLVESHSYQVLFLAHLRWSRPDMPALAVDVDGAPVTVTNVSSYKGLRVWVCPVLPNASRQAEIDRIIAKKSTDRIVIFHNDEKQVWRWPSRNVKGGSTSTRLTSHAHVTGTSNPKLVERLQLITLAITEDLNVTQVIERVRQAFDVETEKETKRASKLMASMYDTLAQADCSEHDISVTLARLLFLLFGDDTDMWTKNLFQEFLIEHTSRDGSDLAERLNELFAHLDTRPADRTEVGQHLAGFKYINGGLFSERITLPKVGQGLRTTILDACSSNWSDISPAIFGSMFQSVRDDKTRREYGEHYTSETDILKTLNPLFLDELRDEFARAVGHREEYSRLLKLRERLGRIRFLDPACGCGNFIIIAYREMRLLEISVLERIRVKESEQLVSLAANQLEFGLEGELDTAGGSRTTLLDPVVRLDNFFGIEIDEWPAKIAETAMFLIDRQCDLQMLERLGFAPERLPIQRQASIISATPENPSGGNALKLDWKKIIAPGPDSIIAGNPPFIGMAWMDKAQQNDNRQIFAMLPEAHGERTGRLDYVACWYAKAIDYLRGSQARVAFVSTNSITQGDQARALDPILKRAGVHIDFAHRTFKWQSEATGGAAVHCVIIGMSATGRPQRVLFDYPQLSGSPVARPVTGINMYLLDSDLPAPVKRRVPFYAHLPKMTKGSQATDGGHLIVENAEDLAPLKADPVARKYLRPFMQGRDMLNSTEKWCLWFEGAQLADLQQVPAIATRLEGVANARLQSPTASVQKQAAIPHLFTQRRQPKNRYLALPEVSSEDREYVPMTYLEADVIAGNKLIHVDACPEWLFGVLQSRIFMVWLRTFAGRLKSDLSISPDLAYCAFPFPDLSADQTEVISSLAERIVETRLELGKPLSVLYKRGQTPSQLVSLHDKLDAAVADAFELHVEDELEVASELLKRHHILVGTVKAREVSPPLLGAAANA</sequence>
<organism evidence="8 9">
    <name type="scientific">Pseudarthrobacter chlorophenolicus (strain ATCC 700700 / DSM 12829 / CIP 107037 / JCM 12360 / KCTC 9906 / NCIMB 13794 / A6)</name>
    <name type="common">Arthrobacter chlorophenolicus</name>
    <dbReference type="NCBI Taxonomy" id="452863"/>
    <lineage>
        <taxon>Bacteria</taxon>
        <taxon>Bacillati</taxon>
        <taxon>Actinomycetota</taxon>
        <taxon>Actinomycetes</taxon>
        <taxon>Micrococcales</taxon>
        <taxon>Micrococcaceae</taxon>
        <taxon>Pseudarthrobacter</taxon>
    </lineage>
</organism>
<dbReference type="InterPro" id="IPR050953">
    <property type="entry name" value="N4_N6_ade-DNA_methylase"/>
</dbReference>
<dbReference type="REBASE" id="19867">
    <property type="entry name" value="AchA6III"/>
</dbReference>
<evidence type="ECO:0000259" key="6">
    <source>
        <dbReference type="Pfam" id="PF20466"/>
    </source>
</evidence>
<dbReference type="EC" id="2.1.1.72" evidence="1"/>
<dbReference type="PANTHER" id="PTHR33841">
    <property type="entry name" value="DNA METHYLTRANSFERASE YEEA-RELATED"/>
    <property type="match status" value="1"/>
</dbReference>
<evidence type="ECO:0000256" key="1">
    <source>
        <dbReference type="ARBA" id="ARBA00011900"/>
    </source>
</evidence>
<name>B8HJ55_PSECP</name>
<feature type="domain" description="MmeI-like DNA-methyltransferase" evidence="7">
    <location>
        <begin position="341"/>
        <end position="632"/>
    </location>
</feature>
<gene>
    <name evidence="8" type="ordered locus">Achl_4502</name>
</gene>
<dbReference type="InterPro" id="IPR046819">
    <property type="entry name" value="MmeI_hel"/>
</dbReference>
<dbReference type="HOGENOM" id="CLU_005831_3_0_11"/>
<dbReference type="OrthoDB" id="4280289at2"/>
<dbReference type="eggNOG" id="COG1002">
    <property type="taxonomic scope" value="Bacteria"/>
</dbReference>
<dbReference type="KEGG" id="ach:Achl_4502"/>
<dbReference type="GO" id="GO:0032259">
    <property type="term" value="P:methylation"/>
    <property type="evidence" value="ECO:0007669"/>
    <property type="project" value="UniProtKB-KW"/>
</dbReference>
<dbReference type="InterPro" id="IPR046816">
    <property type="entry name" value="MmeI_Mtase"/>
</dbReference>
<dbReference type="PANTHER" id="PTHR33841:SF1">
    <property type="entry name" value="DNA METHYLTRANSFERASE A"/>
    <property type="match status" value="1"/>
</dbReference>
<comment type="catalytic activity">
    <reaction evidence="4">
        <text>a 2'-deoxyadenosine in DNA + S-adenosyl-L-methionine = an N(6)-methyl-2'-deoxyadenosine in DNA + S-adenosyl-L-homocysteine + H(+)</text>
        <dbReference type="Rhea" id="RHEA:15197"/>
        <dbReference type="Rhea" id="RHEA-COMP:12418"/>
        <dbReference type="Rhea" id="RHEA-COMP:12419"/>
        <dbReference type="ChEBI" id="CHEBI:15378"/>
        <dbReference type="ChEBI" id="CHEBI:57856"/>
        <dbReference type="ChEBI" id="CHEBI:59789"/>
        <dbReference type="ChEBI" id="CHEBI:90615"/>
        <dbReference type="ChEBI" id="CHEBI:90616"/>
        <dbReference type="EC" id="2.1.1.72"/>
    </reaction>
</comment>
<keyword evidence="8" id="KW-0614">Plasmid</keyword>
<dbReference type="InterPro" id="IPR046820">
    <property type="entry name" value="MmeI_TRD"/>
</dbReference>
<evidence type="ECO:0000256" key="2">
    <source>
        <dbReference type="ARBA" id="ARBA00022603"/>
    </source>
</evidence>
<dbReference type="SUPFAM" id="SSF53335">
    <property type="entry name" value="S-adenosyl-L-methionine-dependent methyltransferases"/>
    <property type="match status" value="1"/>
</dbReference>
<evidence type="ECO:0000256" key="4">
    <source>
        <dbReference type="ARBA" id="ARBA00047942"/>
    </source>
</evidence>
<geneLocation type="plasmid" evidence="8 9">
    <name>pACHL02</name>
</geneLocation>
<dbReference type="Pfam" id="PF20465">
    <property type="entry name" value="MmeI_hel"/>
    <property type="match status" value="1"/>
</dbReference>
<evidence type="ECO:0000259" key="5">
    <source>
        <dbReference type="Pfam" id="PF20465"/>
    </source>
</evidence>
<evidence type="ECO:0000259" key="7">
    <source>
        <dbReference type="Pfam" id="PF20473"/>
    </source>
</evidence>
<dbReference type="EMBL" id="CP001343">
    <property type="protein sequence ID" value="ACL42453.1"/>
    <property type="molecule type" value="Genomic_DNA"/>
</dbReference>
<evidence type="ECO:0000313" key="9">
    <source>
        <dbReference type="Proteomes" id="UP000002505"/>
    </source>
</evidence>
<feature type="domain" description="MmeI-like target recognition" evidence="6">
    <location>
        <begin position="665"/>
        <end position="860"/>
    </location>
</feature>
<dbReference type="AlphaFoldDB" id="B8HJ55"/>
<keyword evidence="9" id="KW-1185">Reference proteome</keyword>
<keyword evidence="3" id="KW-0808">Transferase</keyword>
<dbReference type="InterPro" id="IPR029063">
    <property type="entry name" value="SAM-dependent_MTases_sf"/>
</dbReference>
<dbReference type="GO" id="GO:0009007">
    <property type="term" value="F:site-specific DNA-methyltransferase (adenine-specific) activity"/>
    <property type="evidence" value="ECO:0007669"/>
    <property type="project" value="UniProtKB-EC"/>
</dbReference>
<feature type="domain" description="MmeI-like helicase spacer" evidence="5">
    <location>
        <begin position="181"/>
        <end position="258"/>
    </location>
</feature>
<reference evidence="8" key="1">
    <citation type="submission" date="2009-01" db="EMBL/GenBank/DDBJ databases">
        <title>Complete sequence of plasmid2 of Arthrobacter chlorophenolicus A6.</title>
        <authorList>
            <consortium name="US DOE Joint Genome Institute"/>
            <person name="Lucas S."/>
            <person name="Copeland A."/>
            <person name="Lapidus A."/>
            <person name="Glavina del Rio T."/>
            <person name="Tice H."/>
            <person name="Bruce D."/>
            <person name="Goodwin L."/>
            <person name="Pitluck S."/>
            <person name="Goltsman E."/>
            <person name="Clum A."/>
            <person name="Larimer F."/>
            <person name="Land M."/>
            <person name="Hauser L."/>
            <person name="Kyrpides N."/>
            <person name="Mikhailova N."/>
            <person name="Jansson J."/>
            <person name="Richardson P."/>
        </authorList>
    </citation>
    <scope>NUCLEOTIDE SEQUENCE [LARGE SCALE GENOMIC DNA]</scope>
    <source>
        <strain evidence="8">A6</strain>
        <plasmid evidence="8">pACHL02</plasmid>
    </source>
</reference>
<evidence type="ECO:0000313" key="8">
    <source>
        <dbReference type="EMBL" id="ACL42453.1"/>
    </source>
</evidence>
<dbReference type="Pfam" id="PF20466">
    <property type="entry name" value="MmeI_TRD"/>
    <property type="match status" value="1"/>
</dbReference>
<keyword evidence="2" id="KW-0489">Methyltransferase</keyword>
<accession>B8HJ55</accession>
<dbReference type="RefSeq" id="WP_012623496.1">
    <property type="nucleotide sequence ID" value="NC_011881.1"/>
</dbReference>
<dbReference type="Proteomes" id="UP000002505">
    <property type="component" value="Plasmid pACHL02"/>
</dbReference>
<evidence type="ECO:0000256" key="3">
    <source>
        <dbReference type="ARBA" id="ARBA00022679"/>
    </source>
</evidence>